<organism evidence="2">
    <name type="scientific">Megaviridae environmental sample</name>
    <dbReference type="NCBI Taxonomy" id="1737588"/>
    <lineage>
        <taxon>Viruses</taxon>
        <taxon>Varidnaviria</taxon>
        <taxon>Bamfordvirae</taxon>
        <taxon>Nucleocytoviricota</taxon>
        <taxon>Megaviricetes</taxon>
        <taxon>Imitervirales</taxon>
        <taxon>Mimiviridae</taxon>
        <taxon>environmental samples</taxon>
    </lineage>
</organism>
<evidence type="ECO:0000259" key="1">
    <source>
        <dbReference type="Pfam" id="PF13482"/>
    </source>
</evidence>
<accession>A0A5J6VIM9</accession>
<dbReference type="EMBL" id="MN448274">
    <property type="protein sequence ID" value="QFG73932.1"/>
    <property type="molecule type" value="Genomic_DNA"/>
</dbReference>
<dbReference type="InterPro" id="IPR012337">
    <property type="entry name" value="RNaseH-like_sf"/>
</dbReference>
<name>A0A5J6VIM9_9VIRU</name>
<evidence type="ECO:0000313" key="2">
    <source>
        <dbReference type="EMBL" id="QFG73932.1"/>
    </source>
</evidence>
<dbReference type="Pfam" id="PF13482">
    <property type="entry name" value="RNase_H_2"/>
    <property type="match status" value="1"/>
</dbReference>
<protein>
    <submittedName>
        <fullName evidence="2">RNase_H superfamily protein</fullName>
    </submittedName>
</protein>
<proteinExistence type="predicted"/>
<reference evidence="2" key="1">
    <citation type="journal article" date="2019" name="Philos. Trans. R. Soc. Lond., B, Biol. Sci.">
        <title>Targeted metagenomic recovery of four divergent viruses reveals shared and distinctive characteristics of giant viruses of marine eukaryotes.</title>
        <authorList>
            <person name="Needham D.M."/>
            <person name="Poirier C."/>
            <person name="Hehenberger E."/>
            <person name="Jimenez V."/>
            <person name="Swalwell J.E."/>
            <person name="Santoro A.E."/>
            <person name="Worden A.Z."/>
        </authorList>
    </citation>
    <scope>NUCLEOTIDE SEQUENCE</scope>
    <source>
        <strain evidence="2">OPacV-662</strain>
    </source>
</reference>
<dbReference type="InterPro" id="IPR038720">
    <property type="entry name" value="YprB_RNase_H-like_dom"/>
</dbReference>
<feature type="domain" description="YprB ribonuclease H-like" evidence="1">
    <location>
        <begin position="290"/>
        <end position="464"/>
    </location>
</feature>
<sequence>MSFIDIESLHNSIKGDHIIDLLKKQGISTFEVYIPSTIKQKYTERHRKQIENHIYKKDQRIKNKKNKLVSKIDYLILGESLKQYLKHPKFNNIEIIDEKWYPINLAWKKITHTKKPPAFLSSGCKLLKIQLLNACQELDVRWGFILGKEDIVACVDTDNESKLINQALECATWVRYVDRTHTTMRLDPPNHPLLYPNMCINSSGDAGKIKARYALTMKELTCISGIDKKNREKAHQHGITQYDDKRLTCHMMGITGSKKRRIECILKANQGSPHEYPVIKKIKSCSGDFFIDIETINIDDNVFIFMIGIGFYKNNKVEFVCLCADSLNMQSERKILDDMMHLLEAENAKRLLHWGKFEVDVFKRAAERHNMNIFLPEYTWVDMAKKIEQADYCPPGALTFSLKSFVPAMHALGYINITWDSNCKSGQQAMTDAYNYYQNGGTLDDIIAYNRVDVISTMEIQRYLMTIGIFI</sequence>
<dbReference type="SUPFAM" id="SSF53098">
    <property type="entry name" value="Ribonuclease H-like"/>
    <property type="match status" value="1"/>
</dbReference>